<evidence type="ECO:0000259" key="8">
    <source>
        <dbReference type="Pfam" id="PF01694"/>
    </source>
</evidence>
<dbReference type="EMBL" id="DMZY01000214">
    <property type="protein sequence ID" value="HAV92966.1"/>
    <property type="molecule type" value="Genomic_DNA"/>
</dbReference>
<proteinExistence type="inferred from homology"/>
<feature type="domain" description="DUF6576" evidence="9">
    <location>
        <begin position="217"/>
        <end position="250"/>
    </location>
</feature>
<dbReference type="AlphaFoldDB" id="A0A350HBQ0"/>
<dbReference type="InterPro" id="IPR050925">
    <property type="entry name" value="Rhomboid_protease_S54"/>
</dbReference>
<name>A0A350HBQ0_UNCW3</name>
<dbReference type="InterPro" id="IPR046483">
    <property type="entry name" value="DUF6576"/>
</dbReference>
<comment type="caution">
    <text evidence="10">The sequence shown here is derived from an EMBL/GenBank/DDBJ whole genome shotgun (WGS) entry which is preliminary data.</text>
</comment>
<evidence type="ECO:0000256" key="7">
    <source>
        <dbReference type="SAM" id="Phobius"/>
    </source>
</evidence>
<feature type="transmembrane region" description="Helical" evidence="7">
    <location>
        <begin position="171"/>
        <end position="190"/>
    </location>
</feature>
<evidence type="ECO:0000313" key="10">
    <source>
        <dbReference type="EMBL" id="HAV92966.1"/>
    </source>
</evidence>
<organism evidence="10 11">
    <name type="scientific">candidate division WOR-3 bacterium</name>
    <dbReference type="NCBI Taxonomy" id="2052148"/>
    <lineage>
        <taxon>Bacteria</taxon>
        <taxon>Bacteria division WOR-3</taxon>
    </lineage>
</organism>
<feature type="transmembrane region" description="Helical" evidence="7">
    <location>
        <begin position="12"/>
        <end position="30"/>
    </location>
</feature>
<evidence type="ECO:0000256" key="2">
    <source>
        <dbReference type="ARBA" id="ARBA00009045"/>
    </source>
</evidence>
<evidence type="ECO:0000256" key="3">
    <source>
        <dbReference type="ARBA" id="ARBA00022692"/>
    </source>
</evidence>
<sequence length="256" mass="29900">MYYNNRINKTSMVAWLILINVVIFIIQQVRGDLMIYYFSLIPSFVTHRLFLWQIFTHMFLHGNFLHLFFNMFSLFLFGSALEQLWGPKKFLTYYIVSGLGGGLLHYLININSVIPSIGASGAVYGVLLAYGMTFPETILYLNFFFPVKAKYAVIIFGVMELFFGITNTRSGIAHFAHLGGLLTGFIYLKFEHKIFREFSKVKTTKVYKSFEDMDYHRKKERLDHLLDKISKGGYNSLDENEKYELDNLSRWFRDNG</sequence>
<evidence type="ECO:0000256" key="6">
    <source>
        <dbReference type="ARBA" id="ARBA00023136"/>
    </source>
</evidence>
<dbReference type="Gene3D" id="1.20.1540.10">
    <property type="entry name" value="Rhomboid-like"/>
    <property type="match status" value="1"/>
</dbReference>
<gene>
    <name evidence="10" type="ORF">DCW38_07305</name>
</gene>
<feature type="transmembrane region" description="Helical" evidence="7">
    <location>
        <begin position="90"/>
        <end position="108"/>
    </location>
</feature>
<dbReference type="Pfam" id="PF01694">
    <property type="entry name" value="Rhomboid"/>
    <property type="match status" value="1"/>
</dbReference>
<feature type="transmembrane region" description="Helical" evidence="7">
    <location>
        <begin position="50"/>
        <end position="78"/>
    </location>
</feature>
<dbReference type="InterPro" id="IPR022764">
    <property type="entry name" value="Peptidase_S54_rhomboid_dom"/>
</dbReference>
<dbReference type="PANTHER" id="PTHR43731:SF14">
    <property type="entry name" value="PRESENILIN-ASSOCIATED RHOMBOID-LIKE PROTEIN, MITOCHONDRIAL"/>
    <property type="match status" value="1"/>
</dbReference>
<evidence type="ECO:0000313" key="11">
    <source>
        <dbReference type="Proteomes" id="UP000264062"/>
    </source>
</evidence>
<dbReference type="GO" id="GO:0016020">
    <property type="term" value="C:membrane"/>
    <property type="evidence" value="ECO:0007669"/>
    <property type="project" value="UniProtKB-SubCell"/>
</dbReference>
<dbReference type="SUPFAM" id="SSF144091">
    <property type="entry name" value="Rhomboid-like"/>
    <property type="match status" value="1"/>
</dbReference>
<keyword evidence="6 7" id="KW-0472">Membrane</keyword>
<dbReference type="Pfam" id="PF20216">
    <property type="entry name" value="DUF6576"/>
    <property type="match status" value="1"/>
</dbReference>
<feature type="transmembrane region" description="Helical" evidence="7">
    <location>
        <begin position="114"/>
        <end position="132"/>
    </location>
</feature>
<evidence type="ECO:0000256" key="4">
    <source>
        <dbReference type="ARBA" id="ARBA00022801"/>
    </source>
</evidence>
<accession>A0A350HBQ0</accession>
<dbReference type="Proteomes" id="UP000264062">
    <property type="component" value="Unassembled WGS sequence"/>
</dbReference>
<evidence type="ECO:0000256" key="5">
    <source>
        <dbReference type="ARBA" id="ARBA00022989"/>
    </source>
</evidence>
<evidence type="ECO:0000256" key="1">
    <source>
        <dbReference type="ARBA" id="ARBA00004141"/>
    </source>
</evidence>
<comment type="subcellular location">
    <subcellularLocation>
        <location evidence="1">Membrane</location>
        <topology evidence="1">Multi-pass membrane protein</topology>
    </subcellularLocation>
</comment>
<reference evidence="10 11" key="1">
    <citation type="journal article" date="2018" name="Nat. Biotechnol.">
        <title>A standardized bacterial taxonomy based on genome phylogeny substantially revises the tree of life.</title>
        <authorList>
            <person name="Parks D.H."/>
            <person name="Chuvochina M."/>
            <person name="Waite D.W."/>
            <person name="Rinke C."/>
            <person name="Skarshewski A."/>
            <person name="Chaumeil P.A."/>
            <person name="Hugenholtz P."/>
        </authorList>
    </citation>
    <scope>NUCLEOTIDE SEQUENCE [LARGE SCALE GENOMIC DNA]</scope>
    <source>
        <strain evidence="10">UBA9956</strain>
    </source>
</reference>
<feature type="domain" description="Peptidase S54 rhomboid" evidence="8">
    <location>
        <begin position="51"/>
        <end position="188"/>
    </location>
</feature>
<keyword evidence="3 7" id="KW-0812">Transmembrane</keyword>
<evidence type="ECO:0000259" key="9">
    <source>
        <dbReference type="Pfam" id="PF20216"/>
    </source>
</evidence>
<dbReference type="GO" id="GO:0004252">
    <property type="term" value="F:serine-type endopeptidase activity"/>
    <property type="evidence" value="ECO:0007669"/>
    <property type="project" value="InterPro"/>
</dbReference>
<protein>
    <submittedName>
        <fullName evidence="10">DUF1751 domain-containing protein</fullName>
    </submittedName>
</protein>
<keyword evidence="4" id="KW-0378">Hydrolase</keyword>
<dbReference type="PANTHER" id="PTHR43731">
    <property type="entry name" value="RHOMBOID PROTEASE"/>
    <property type="match status" value="1"/>
</dbReference>
<dbReference type="SMART" id="SM01160">
    <property type="entry name" value="DUF1751"/>
    <property type="match status" value="1"/>
</dbReference>
<comment type="similarity">
    <text evidence="2">Belongs to the peptidase S54 family.</text>
</comment>
<feature type="transmembrane region" description="Helical" evidence="7">
    <location>
        <begin position="139"/>
        <end position="165"/>
    </location>
</feature>
<keyword evidence="5 7" id="KW-1133">Transmembrane helix</keyword>
<dbReference type="InterPro" id="IPR035952">
    <property type="entry name" value="Rhomboid-like_sf"/>
</dbReference>